<dbReference type="AlphaFoldDB" id="A0A4Q1K1H2"/>
<organism evidence="1 2">
    <name type="scientific">Flavobacterium amnicola</name>
    <dbReference type="NCBI Taxonomy" id="2506422"/>
    <lineage>
        <taxon>Bacteria</taxon>
        <taxon>Pseudomonadati</taxon>
        <taxon>Bacteroidota</taxon>
        <taxon>Flavobacteriia</taxon>
        <taxon>Flavobacteriales</taxon>
        <taxon>Flavobacteriaceae</taxon>
        <taxon>Flavobacterium</taxon>
    </lineage>
</organism>
<sequence>MNQNKVTKLYVRYFDVGLKNGIPMPLAPIFFKEKKIDQTIIPVIFIKNEVFLSQKLNEVDLATKIIGLINQINQVNTIQTSEIQIDCDWSLASRDRYLTFLKSLKEKWTKTISATIRLHQIKYFNQTKVPPVDYGVLMFYNMGKLSANGANSIYDKKVALQYLPALKNYPLQLKVALPIFSWMVHSRNDQIVNLISKTSRDDFRNNPTFEVKNNTISVKENGLFKGFFFKKGDKLHLEEITESNLQEIKALLYDYMDKEPQEIIYYDLDENNLKKYQNEFVF</sequence>
<keyword evidence="2" id="KW-1185">Reference proteome</keyword>
<evidence type="ECO:0000313" key="1">
    <source>
        <dbReference type="EMBL" id="RXR17851.1"/>
    </source>
</evidence>
<accession>A0A4Q1K1H2</accession>
<dbReference type="OrthoDB" id="634553at2"/>
<evidence type="ECO:0000313" key="2">
    <source>
        <dbReference type="Proteomes" id="UP000290283"/>
    </source>
</evidence>
<protein>
    <submittedName>
        <fullName evidence="1">Uncharacterized protein</fullName>
    </submittedName>
</protein>
<dbReference type="Proteomes" id="UP000290283">
    <property type="component" value="Unassembled WGS sequence"/>
</dbReference>
<proteinExistence type="predicted"/>
<dbReference type="EMBL" id="SBKO01000004">
    <property type="protein sequence ID" value="RXR17851.1"/>
    <property type="molecule type" value="Genomic_DNA"/>
</dbReference>
<dbReference type="RefSeq" id="WP_129436274.1">
    <property type="nucleotide sequence ID" value="NZ_SBKO01000004.1"/>
</dbReference>
<reference evidence="2" key="1">
    <citation type="submission" date="2019-01" db="EMBL/GenBank/DDBJ databases">
        <title>Cytophagaceae bacterium strain CAR-16.</title>
        <authorList>
            <person name="Chen W.-M."/>
        </authorList>
    </citation>
    <scope>NUCLEOTIDE SEQUENCE [LARGE SCALE GENOMIC DNA]</scope>
    <source>
        <strain evidence="2">LLJ-11</strain>
    </source>
</reference>
<name>A0A4Q1K1H2_9FLAO</name>
<comment type="caution">
    <text evidence="1">The sequence shown here is derived from an EMBL/GenBank/DDBJ whole genome shotgun (WGS) entry which is preliminary data.</text>
</comment>
<gene>
    <name evidence="1" type="ORF">EQG63_10230</name>
</gene>